<proteinExistence type="predicted"/>
<organism evidence="3 5">
    <name type="scientific">Arctia plantaginis</name>
    <name type="common">Wood tiger moth</name>
    <name type="synonym">Phalaena plantaginis</name>
    <dbReference type="NCBI Taxonomy" id="874455"/>
    <lineage>
        <taxon>Eukaryota</taxon>
        <taxon>Metazoa</taxon>
        <taxon>Ecdysozoa</taxon>
        <taxon>Arthropoda</taxon>
        <taxon>Hexapoda</taxon>
        <taxon>Insecta</taxon>
        <taxon>Pterygota</taxon>
        <taxon>Neoptera</taxon>
        <taxon>Endopterygota</taxon>
        <taxon>Lepidoptera</taxon>
        <taxon>Glossata</taxon>
        <taxon>Ditrysia</taxon>
        <taxon>Noctuoidea</taxon>
        <taxon>Erebidae</taxon>
        <taxon>Arctiinae</taxon>
        <taxon>Arctia</taxon>
    </lineage>
</organism>
<evidence type="ECO:0000313" key="2">
    <source>
        <dbReference type="EMBL" id="CAB3227993.1"/>
    </source>
</evidence>
<evidence type="ECO:0000313" key="4">
    <source>
        <dbReference type="Proteomes" id="UP000494106"/>
    </source>
</evidence>
<evidence type="ECO:0000313" key="5">
    <source>
        <dbReference type="Proteomes" id="UP000494256"/>
    </source>
</evidence>
<comment type="caution">
    <text evidence="3">The sequence shown here is derived from an EMBL/GenBank/DDBJ whole genome shotgun (WGS) entry which is preliminary data.</text>
</comment>
<dbReference type="Proteomes" id="UP000494256">
    <property type="component" value="Unassembled WGS sequence"/>
</dbReference>
<dbReference type="Proteomes" id="UP000494106">
    <property type="component" value="Unassembled WGS sequence"/>
</dbReference>
<dbReference type="EMBL" id="CADEBD010000282">
    <property type="protein sequence ID" value="CAB3228160.1"/>
    <property type="molecule type" value="Genomic_DNA"/>
</dbReference>
<evidence type="ECO:0000313" key="3">
    <source>
        <dbReference type="EMBL" id="CAB3228160.1"/>
    </source>
</evidence>
<feature type="region of interest" description="Disordered" evidence="1">
    <location>
        <begin position="38"/>
        <end position="57"/>
    </location>
</feature>
<keyword evidence="4" id="KW-1185">Reference proteome</keyword>
<name>A0A8S0Z879_ARCPL</name>
<sequence>MVWHGDEGCIDRCSAALNKADERLVSAAGLACSNMHRAAGGGGAPRTGRHSPNTRSPVCRQAGSHLAYVPYIQRYPYLDDPIP</sequence>
<gene>
    <name evidence="3" type="ORF">APLA_LOCUS3393</name>
    <name evidence="2" type="ORF">APLA_LOCUS3521</name>
</gene>
<evidence type="ECO:0000256" key="1">
    <source>
        <dbReference type="SAM" id="MobiDB-lite"/>
    </source>
</evidence>
<accession>A0A8S0Z879</accession>
<dbReference type="EMBL" id="CADEBC010000301">
    <property type="protein sequence ID" value="CAB3227993.1"/>
    <property type="molecule type" value="Genomic_DNA"/>
</dbReference>
<dbReference type="AlphaFoldDB" id="A0A8S0Z879"/>
<reference evidence="4 5" key="1">
    <citation type="submission" date="2020-04" db="EMBL/GenBank/DDBJ databases">
        <authorList>
            <person name="Wallbank WR R."/>
            <person name="Pardo Diaz C."/>
            <person name="Kozak K."/>
            <person name="Martin S."/>
            <person name="Jiggins C."/>
            <person name="Moest M."/>
            <person name="Warren A I."/>
            <person name="Byers J.R.P. K."/>
            <person name="Montejo-Kovacevich G."/>
            <person name="Yen C E."/>
        </authorList>
    </citation>
    <scope>NUCLEOTIDE SEQUENCE [LARGE SCALE GENOMIC DNA]</scope>
</reference>
<protein>
    <submittedName>
        <fullName evidence="3">Uncharacterized protein</fullName>
    </submittedName>
</protein>